<keyword evidence="2" id="KW-0456">Lyase</keyword>
<dbReference type="Pfam" id="PF05426">
    <property type="entry name" value="Alginate_lyase"/>
    <property type="match status" value="1"/>
</dbReference>
<dbReference type="EMBL" id="JACCFS010000001">
    <property type="protein sequence ID" value="NYJ36251.1"/>
    <property type="molecule type" value="Genomic_DNA"/>
</dbReference>
<keyword evidence="1 3" id="KW-0732">Signal</keyword>
<feature type="chain" id="PRO_5030834522" description="Alginate lyase domain-containing protein" evidence="3">
    <location>
        <begin position="38"/>
        <end position="413"/>
    </location>
</feature>
<dbReference type="InterPro" id="IPR006311">
    <property type="entry name" value="TAT_signal"/>
</dbReference>
<evidence type="ECO:0000313" key="6">
    <source>
        <dbReference type="Proteomes" id="UP000572051"/>
    </source>
</evidence>
<reference evidence="5 6" key="1">
    <citation type="submission" date="2020-07" db="EMBL/GenBank/DDBJ databases">
        <title>Sequencing the genomes of 1000 actinobacteria strains.</title>
        <authorList>
            <person name="Klenk H.-P."/>
        </authorList>
    </citation>
    <scope>NUCLEOTIDE SEQUENCE [LARGE SCALE GENOMIC DNA]</scope>
    <source>
        <strain evidence="5 6">DSM 44442</strain>
    </source>
</reference>
<protein>
    <recommendedName>
        <fullName evidence="4">Alginate lyase domain-containing protein</fullName>
    </recommendedName>
</protein>
<gene>
    <name evidence="5" type="ORF">HNR10_004132</name>
</gene>
<proteinExistence type="predicted"/>
<accession>A0A7Z0EQ59</accession>
<dbReference type="AlphaFoldDB" id="A0A7Z0EQ59"/>
<feature type="domain" description="Alginate lyase" evidence="4">
    <location>
        <begin position="118"/>
        <end position="324"/>
    </location>
</feature>
<evidence type="ECO:0000256" key="2">
    <source>
        <dbReference type="ARBA" id="ARBA00023239"/>
    </source>
</evidence>
<evidence type="ECO:0000313" key="5">
    <source>
        <dbReference type="EMBL" id="NYJ36251.1"/>
    </source>
</evidence>
<evidence type="ECO:0000259" key="4">
    <source>
        <dbReference type="Pfam" id="PF05426"/>
    </source>
</evidence>
<organism evidence="5 6">
    <name type="scientific">Nocardiopsis aegyptia</name>
    <dbReference type="NCBI Taxonomy" id="220378"/>
    <lineage>
        <taxon>Bacteria</taxon>
        <taxon>Bacillati</taxon>
        <taxon>Actinomycetota</taxon>
        <taxon>Actinomycetes</taxon>
        <taxon>Streptosporangiales</taxon>
        <taxon>Nocardiopsidaceae</taxon>
        <taxon>Nocardiopsis</taxon>
    </lineage>
</organism>
<dbReference type="PROSITE" id="PS51318">
    <property type="entry name" value="TAT"/>
    <property type="match status" value="1"/>
</dbReference>
<evidence type="ECO:0000256" key="3">
    <source>
        <dbReference type="SAM" id="SignalP"/>
    </source>
</evidence>
<dbReference type="GO" id="GO:0016829">
    <property type="term" value="F:lyase activity"/>
    <property type="evidence" value="ECO:0007669"/>
    <property type="project" value="UniProtKB-KW"/>
</dbReference>
<name>A0A7Z0EQ59_9ACTN</name>
<dbReference type="InterPro" id="IPR008397">
    <property type="entry name" value="Alginate_lyase_dom"/>
</dbReference>
<feature type="signal peptide" evidence="3">
    <location>
        <begin position="1"/>
        <end position="37"/>
    </location>
</feature>
<sequence>MTAPLDTPTSRRTLLTATTATAAVGGLAAAGCAPAPAAETQSSTDSDAPTDFVHPGLLHTEEDFTRMAAVVADGAEPWASGWERLTDNGRSQSTWTPRPLATVVRGGEGTNVGQFYTDVHAAYQNALRWRVGGDEAHAEAARDIINAWSAELTEVTGNADRYLAAGLYGYQLANAAEIVRDYDGFDLGRCQEMLLTVFYPLNDRFLREHNDACVSNYWANWDLCTMAAIMSTGILCDERAMFDQAVDYFKEGGGNGAIGNAVPHLHDGGLGQWQESGRDQAHSILGIGLMATVCETAWSQGVDLYGYDDNRFMKGCEYVARYNLGEDVPYTPYEWETGQNCDYRVQEAISEQARGQVRPVWEMVYNHYAVRRCLEVPNVAAIAEARAEGGGGDYGFGGGGFDALGFGTLAYTL</sequence>
<comment type="caution">
    <text evidence="5">The sequence shown here is derived from an EMBL/GenBank/DDBJ whole genome shotgun (WGS) entry which is preliminary data.</text>
</comment>
<dbReference type="RefSeq" id="WP_179826043.1">
    <property type="nucleotide sequence ID" value="NZ_JACCFS010000001.1"/>
</dbReference>
<dbReference type="Gene3D" id="1.50.10.100">
    <property type="entry name" value="Chondroitin AC/alginate lyase"/>
    <property type="match status" value="1"/>
</dbReference>
<dbReference type="GO" id="GO:0042597">
    <property type="term" value="C:periplasmic space"/>
    <property type="evidence" value="ECO:0007669"/>
    <property type="project" value="InterPro"/>
</dbReference>
<dbReference type="Proteomes" id="UP000572051">
    <property type="component" value="Unassembled WGS sequence"/>
</dbReference>
<dbReference type="SUPFAM" id="SSF48230">
    <property type="entry name" value="Chondroitin AC/alginate lyase"/>
    <property type="match status" value="1"/>
</dbReference>
<keyword evidence="6" id="KW-1185">Reference proteome</keyword>
<evidence type="ECO:0000256" key="1">
    <source>
        <dbReference type="ARBA" id="ARBA00022729"/>
    </source>
</evidence>
<dbReference type="InterPro" id="IPR008929">
    <property type="entry name" value="Chondroitin_lyas"/>
</dbReference>